<evidence type="ECO:0000313" key="1">
    <source>
        <dbReference type="EMBL" id="CAG8805239.1"/>
    </source>
</evidence>
<organism evidence="1 2">
    <name type="scientific">Cetraspora pellucida</name>
    <dbReference type="NCBI Taxonomy" id="1433469"/>
    <lineage>
        <taxon>Eukaryota</taxon>
        <taxon>Fungi</taxon>
        <taxon>Fungi incertae sedis</taxon>
        <taxon>Mucoromycota</taxon>
        <taxon>Glomeromycotina</taxon>
        <taxon>Glomeromycetes</taxon>
        <taxon>Diversisporales</taxon>
        <taxon>Gigasporaceae</taxon>
        <taxon>Cetraspora</taxon>
    </lineage>
</organism>
<keyword evidence="2" id="KW-1185">Reference proteome</keyword>
<comment type="caution">
    <text evidence="1">The sequence shown here is derived from an EMBL/GenBank/DDBJ whole genome shotgun (WGS) entry which is preliminary data.</text>
</comment>
<name>A0A9N9JZS3_9GLOM</name>
<accession>A0A9N9JZS3</accession>
<dbReference type="AlphaFoldDB" id="A0A9N9JZS3"/>
<reference evidence="1" key="1">
    <citation type="submission" date="2021-06" db="EMBL/GenBank/DDBJ databases">
        <authorList>
            <person name="Kallberg Y."/>
            <person name="Tangrot J."/>
            <person name="Rosling A."/>
        </authorList>
    </citation>
    <scope>NUCLEOTIDE SEQUENCE</scope>
    <source>
        <strain evidence="1">FL966</strain>
    </source>
</reference>
<dbReference type="OrthoDB" id="2428968at2759"/>
<proteinExistence type="predicted"/>
<evidence type="ECO:0000313" key="2">
    <source>
        <dbReference type="Proteomes" id="UP000789759"/>
    </source>
</evidence>
<dbReference type="EMBL" id="CAJVQA010034058">
    <property type="protein sequence ID" value="CAG8805239.1"/>
    <property type="molecule type" value="Genomic_DNA"/>
</dbReference>
<dbReference type="Proteomes" id="UP000789759">
    <property type="component" value="Unassembled WGS sequence"/>
</dbReference>
<protein>
    <submittedName>
        <fullName evidence="1">21307_t:CDS:1</fullName>
    </submittedName>
</protein>
<feature type="non-terminal residue" evidence="1">
    <location>
        <position position="309"/>
    </location>
</feature>
<gene>
    <name evidence="1" type="ORF">CPELLU_LOCUS18082</name>
</gene>
<sequence length="309" mass="35387">AICKACYNILGEEAKLNATFVNQLQKAQRHCFNCEHFKNSITKDEFNKLLSKSKKNQEISDSIIQTMIDLHLAHQYTPPKKKNWKKLVLDATVANGGRILKVKIQQLNSIQKEKVIKDIVGVTFAFDGWKNINKESFFGKILITSNGKVLIWGVEDISAELDRTIIVIPKIETFLEHLKENQIKVVAVVSNSALAYAAACWFSLVDDEELAYDEFNEFECNVTFDEENINAKFIACETQHSADNCNAKWLLEKLFINNLPEPSYVLAAKKHEEKKKKKTEYLHQIAEKNNQNSVIEIEENKINHSNENN</sequence>
<feature type="non-terminal residue" evidence="1">
    <location>
        <position position="1"/>
    </location>
</feature>